<evidence type="ECO:0000256" key="8">
    <source>
        <dbReference type="ARBA" id="ARBA00023010"/>
    </source>
</evidence>
<keyword evidence="5" id="KW-0677">Repeat</keyword>
<comment type="similarity">
    <text evidence="2">Belongs to the WD repeat SEC13 family.</text>
</comment>
<keyword evidence="9" id="KW-0906">Nuclear pore complex</keyword>
<evidence type="ECO:0000256" key="1">
    <source>
        <dbReference type="ARBA" id="ARBA00004567"/>
    </source>
</evidence>
<evidence type="ECO:0000256" key="7">
    <source>
        <dbReference type="ARBA" id="ARBA00022927"/>
    </source>
</evidence>
<accession>A0A437AIS3</accession>
<name>A0A437AIS3_9MICR</name>
<gene>
    <name evidence="12" type="ORF">TUBRATIS_25880</name>
</gene>
<dbReference type="Pfam" id="PF00400">
    <property type="entry name" value="WD40"/>
    <property type="match status" value="3"/>
</dbReference>
<comment type="subcellular location">
    <subcellularLocation>
        <location evidence="1">Nucleus</location>
        <location evidence="1">Nuclear pore complex</location>
    </subcellularLocation>
</comment>
<sequence>MQAQKEIIYSMDADLSEKRLVTASSDRVVRTYKIEDTQLILDQELSGHDSPVTKAIFLNKGELICSGCYTGELFIWQLEGSSFVKKFSTKVFNGSINSISHLFLENSFKIFCACSDGKVRILTFDFKLNFKTEELNVHKFGITSISSNEKYFITGGVDNKVFLFDIKTNKEIYSFNEHTNIVRDVSIAKTNEFDLDVFASCSDDGSVVIYYFEKEVIKKQVIQINEPLSSLAWSKRGYSLSVGYGENMVKHYVPDVDGYFKEVDLERVE</sequence>
<keyword evidence="10" id="KW-0539">Nucleus</keyword>
<feature type="repeat" description="WD" evidence="11">
    <location>
        <begin position="135"/>
        <end position="174"/>
    </location>
</feature>
<evidence type="ECO:0000313" key="12">
    <source>
        <dbReference type="EMBL" id="RVD90967.1"/>
    </source>
</evidence>
<dbReference type="GO" id="GO:0031080">
    <property type="term" value="C:nuclear pore outer ring"/>
    <property type="evidence" value="ECO:0007669"/>
    <property type="project" value="TreeGrafter"/>
</dbReference>
<dbReference type="AlphaFoldDB" id="A0A437AIS3"/>
<dbReference type="EMBL" id="RCSS01000704">
    <property type="protein sequence ID" value="RVD90967.1"/>
    <property type="molecule type" value="Genomic_DNA"/>
</dbReference>
<dbReference type="STRING" id="291195.A0A437AIS3"/>
<proteinExistence type="inferred from homology"/>
<evidence type="ECO:0000313" key="13">
    <source>
        <dbReference type="Proteomes" id="UP000282876"/>
    </source>
</evidence>
<keyword evidence="7" id="KW-0653">Protein transport</keyword>
<evidence type="ECO:0000256" key="4">
    <source>
        <dbReference type="ARBA" id="ARBA00022574"/>
    </source>
</evidence>
<dbReference type="SUPFAM" id="SSF50978">
    <property type="entry name" value="WD40 repeat-like"/>
    <property type="match status" value="1"/>
</dbReference>
<dbReference type="GO" id="GO:0051028">
    <property type="term" value="P:mRNA transport"/>
    <property type="evidence" value="ECO:0007669"/>
    <property type="project" value="UniProtKB-KW"/>
</dbReference>
<dbReference type="InterPro" id="IPR015943">
    <property type="entry name" value="WD40/YVTN_repeat-like_dom_sf"/>
</dbReference>
<organism evidence="12 13">
    <name type="scientific">Tubulinosema ratisbonensis</name>
    <dbReference type="NCBI Taxonomy" id="291195"/>
    <lineage>
        <taxon>Eukaryota</taxon>
        <taxon>Fungi</taxon>
        <taxon>Fungi incertae sedis</taxon>
        <taxon>Microsporidia</taxon>
        <taxon>Tubulinosematoidea</taxon>
        <taxon>Tubulinosematidae</taxon>
        <taxon>Tubulinosema</taxon>
    </lineage>
</organism>
<dbReference type="GO" id="GO:0005198">
    <property type="term" value="F:structural molecule activity"/>
    <property type="evidence" value="ECO:0007669"/>
    <property type="project" value="InterPro"/>
</dbReference>
<evidence type="ECO:0000256" key="9">
    <source>
        <dbReference type="ARBA" id="ARBA00023132"/>
    </source>
</evidence>
<dbReference type="InterPro" id="IPR001680">
    <property type="entry name" value="WD40_rpt"/>
</dbReference>
<dbReference type="SMART" id="SM00320">
    <property type="entry name" value="WD40"/>
    <property type="match status" value="5"/>
</dbReference>
<dbReference type="VEuPathDB" id="MicrosporidiaDB:TUBRATIS_25880"/>
<feature type="repeat" description="WD" evidence="11">
    <location>
        <begin position="45"/>
        <end position="86"/>
    </location>
</feature>
<evidence type="ECO:0000256" key="2">
    <source>
        <dbReference type="ARBA" id="ARBA00010102"/>
    </source>
</evidence>
<dbReference type="GO" id="GO:0006606">
    <property type="term" value="P:protein import into nucleus"/>
    <property type="evidence" value="ECO:0007669"/>
    <property type="project" value="TreeGrafter"/>
</dbReference>
<keyword evidence="6" id="KW-0509">mRNA transport</keyword>
<comment type="caution">
    <text evidence="12">The sequence shown here is derived from an EMBL/GenBank/DDBJ whole genome shotgun (WGS) entry which is preliminary data.</text>
</comment>
<dbReference type="InterPro" id="IPR037363">
    <property type="entry name" value="Sec13/Seh1_fam"/>
</dbReference>
<evidence type="ECO:0000256" key="3">
    <source>
        <dbReference type="ARBA" id="ARBA00022448"/>
    </source>
</evidence>
<evidence type="ECO:0000256" key="11">
    <source>
        <dbReference type="PROSITE-ProRule" id="PRU00221"/>
    </source>
</evidence>
<dbReference type="Proteomes" id="UP000282876">
    <property type="component" value="Unassembled WGS sequence"/>
</dbReference>
<keyword evidence="3" id="KW-0813">Transport</keyword>
<keyword evidence="13" id="KW-1185">Reference proteome</keyword>
<dbReference type="GO" id="GO:0090114">
    <property type="term" value="P:COPII-coated vesicle budding"/>
    <property type="evidence" value="ECO:0007669"/>
    <property type="project" value="TreeGrafter"/>
</dbReference>
<dbReference type="InterPro" id="IPR036322">
    <property type="entry name" value="WD40_repeat_dom_sf"/>
</dbReference>
<dbReference type="PROSITE" id="PS50082">
    <property type="entry name" value="WD_REPEATS_2"/>
    <property type="match status" value="2"/>
</dbReference>
<dbReference type="PANTHER" id="PTHR11024">
    <property type="entry name" value="NUCLEAR PORE COMPLEX PROTEIN SEC13 / SEH1 FAMILY MEMBER"/>
    <property type="match status" value="1"/>
</dbReference>
<dbReference type="GO" id="GO:0030127">
    <property type="term" value="C:COPII vesicle coat"/>
    <property type="evidence" value="ECO:0007669"/>
    <property type="project" value="TreeGrafter"/>
</dbReference>
<dbReference type="OrthoDB" id="364224at2759"/>
<keyword evidence="8" id="KW-0811">Translocation</keyword>
<evidence type="ECO:0000256" key="5">
    <source>
        <dbReference type="ARBA" id="ARBA00022737"/>
    </source>
</evidence>
<protein>
    <submittedName>
        <fullName evidence="12">Transport sec13</fullName>
    </submittedName>
</protein>
<dbReference type="PANTHER" id="PTHR11024:SF2">
    <property type="entry name" value="PROTEIN SEC13 HOMOLOG"/>
    <property type="match status" value="1"/>
</dbReference>
<reference evidence="12 13" key="1">
    <citation type="submission" date="2018-10" db="EMBL/GenBank/DDBJ databases">
        <title>Draft genome sequence of the microsporidian Tubulinosema ratisbonensis.</title>
        <authorList>
            <person name="Polonais V."/>
            <person name="Peyretaillade E."/>
            <person name="Niehus S."/>
            <person name="Wawrzyniak I."/>
            <person name="Franchet A."/>
            <person name="Gaspin C."/>
            <person name="Reichstadt M."/>
            <person name="Belser C."/>
            <person name="Labadie K."/>
            <person name="Delbac F."/>
            <person name="Ferrandon D."/>
        </authorList>
    </citation>
    <scope>NUCLEOTIDE SEQUENCE [LARGE SCALE GENOMIC DNA]</scope>
    <source>
        <strain evidence="12 13">Franzen</strain>
    </source>
</reference>
<evidence type="ECO:0000256" key="6">
    <source>
        <dbReference type="ARBA" id="ARBA00022816"/>
    </source>
</evidence>
<evidence type="ECO:0000256" key="10">
    <source>
        <dbReference type="ARBA" id="ARBA00023242"/>
    </source>
</evidence>
<dbReference type="Gene3D" id="2.130.10.10">
    <property type="entry name" value="YVTN repeat-like/Quinoprotein amine dehydrogenase"/>
    <property type="match status" value="1"/>
</dbReference>
<keyword evidence="4 11" id="KW-0853">WD repeat</keyword>